<evidence type="ECO:0000313" key="2">
    <source>
        <dbReference type="EMBL" id="KAL3776753.1"/>
    </source>
</evidence>
<proteinExistence type="predicted"/>
<gene>
    <name evidence="2" type="ORF">ACHAWO_001613</name>
</gene>
<feature type="compositionally biased region" description="Basic and acidic residues" evidence="1">
    <location>
        <begin position="93"/>
        <end position="107"/>
    </location>
</feature>
<evidence type="ECO:0000313" key="3">
    <source>
        <dbReference type="Proteomes" id="UP001530400"/>
    </source>
</evidence>
<evidence type="ECO:0000256" key="1">
    <source>
        <dbReference type="SAM" id="MobiDB-lite"/>
    </source>
</evidence>
<dbReference type="Proteomes" id="UP001530400">
    <property type="component" value="Unassembled WGS sequence"/>
</dbReference>
<reference evidence="2 3" key="1">
    <citation type="submission" date="2024-10" db="EMBL/GenBank/DDBJ databases">
        <title>Updated reference genomes for cyclostephanoid diatoms.</title>
        <authorList>
            <person name="Roberts W.R."/>
            <person name="Alverson A.J."/>
        </authorList>
    </citation>
    <scope>NUCLEOTIDE SEQUENCE [LARGE SCALE GENOMIC DNA]</scope>
    <source>
        <strain evidence="2 3">AJA010-31</strain>
    </source>
</reference>
<evidence type="ECO:0008006" key="4">
    <source>
        <dbReference type="Google" id="ProtNLM"/>
    </source>
</evidence>
<dbReference type="SUPFAM" id="SSF49599">
    <property type="entry name" value="TRAF domain-like"/>
    <property type="match status" value="1"/>
</dbReference>
<dbReference type="AlphaFoldDB" id="A0ABD3NN29"/>
<dbReference type="EMBL" id="JALLPJ020001082">
    <property type="protein sequence ID" value="KAL3776753.1"/>
    <property type="molecule type" value="Genomic_DNA"/>
</dbReference>
<organism evidence="2 3">
    <name type="scientific">Cyclotella atomus</name>
    <dbReference type="NCBI Taxonomy" id="382360"/>
    <lineage>
        <taxon>Eukaryota</taxon>
        <taxon>Sar</taxon>
        <taxon>Stramenopiles</taxon>
        <taxon>Ochrophyta</taxon>
        <taxon>Bacillariophyta</taxon>
        <taxon>Coscinodiscophyceae</taxon>
        <taxon>Thalassiosirophycidae</taxon>
        <taxon>Stephanodiscales</taxon>
        <taxon>Stephanodiscaceae</taxon>
        <taxon>Cyclotella</taxon>
    </lineage>
</organism>
<accession>A0ABD3NN29</accession>
<sequence length="117" mass="13017">MESIIHIGAPSASFSCWESKIIYVHNFLELSDAKTSDNSVSSEFQCLGHDWEFGMCPGGCDVAEDGYVSVILGNWSSKKVTIDYEFQVKGNNERDSTKQISHGEQHTFFDPNPSGYV</sequence>
<comment type="caution">
    <text evidence="2">The sequence shown here is derived from an EMBL/GenBank/DDBJ whole genome shotgun (WGS) entry which is preliminary data.</text>
</comment>
<protein>
    <recommendedName>
        <fullName evidence="4">MATH domain-containing protein</fullName>
    </recommendedName>
</protein>
<dbReference type="Gene3D" id="2.60.210.10">
    <property type="entry name" value="Apoptosis, Tumor Necrosis Factor Receptor Associated Protein 2, Chain A"/>
    <property type="match status" value="1"/>
</dbReference>
<keyword evidence="3" id="KW-1185">Reference proteome</keyword>
<dbReference type="InterPro" id="IPR008974">
    <property type="entry name" value="TRAF-like"/>
</dbReference>
<feature type="region of interest" description="Disordered" evidence="1">
    <location>
        <begin position="93"/>
        <end position="117"/>
    </location>
</feature>
<name>A0ABD3NN29_9STRA</name>